<dbReference type="GO" id="GO:0005948">
    <property type="term" value="C:acetolactate synthase complex"/>
    <property type="evidence" value="ECO:0007669"/>
    <property type="project" value="TreeGrafter"/>
</dbReference>
<evidence type="ECO:0000256" key="3">
    <source>
        <dbReference type="ARBA" id="ARBA00007812"/>
    </source>
</evidence>
<dbReference type="PROSITE" id="PS00187">
    <property type="entry name" value="TPP_ENZYMES"/>
    <property type="match status" value="1"/>
</dbReference>
<dbReference type="CDD" id="cd07035">
    <property type="entry name" value="TPP_PYR_POX_like"/>
    <property type="match status" value="1"/>
</dbReference>
<feature type="domain" description="Thiamine pyrophosphate enzyme N-terminal TPP-binding" evidence="9">
    <location>
        <begin position="15"/>
        <end position="130"/>
    </location>
</feature>
<dbReference type="OrthoDB" id="10006023at2759"/>
<evidence type="ECO:0000256" key="4">
    <source>
        <dbReference type="ARBA" id="ARBA00022723"/>
    </source>
</evidence>
<dbReference type="InterPro" id="IPR012001">
    <property type="entry name" value="Thiamin_PyroP_enz_TPP-bd_dom"/>
</dbReference>
<dbReference type="GO" id="GO:0030976">
    <property type="term" value="F:thiamine pyrophosphate binding"/>
    <property type="evidence" value="ECO:0007669"/>
    <property type="project" value="InterPro"/>
</dbReference>
<evidence type="ECO:0000259" key="8">
    <source>
        <dbReference type="Pfam" id="PF02775"/>
    </source>
</evidence>
<dbReference type="PANTHER" id="PTHR18968">
    <property type="entry name" value="THIAMINE PYROPHOSPHATE ENZYMES"/>
    <property type="match status" value="1"/>
</dbReference>
<dbReference type="SUPFAM" id="SSF52467">
    <property type="entry name" value="DHS-like NAD/FAD-binding domain"/>
    <property type="match status" value="1"/>
</dbReference>
<keyword evidence="11" id="KW-1185">Reference proteome</keyword>
<dbReference type="InterPro" id="IPR045229">
    <property type="entry name" value="TPP_enz"/>
</dbReference>
<dbReference type="Gene3D" id="3.40.50.1220">
    <property type="entry name" value="TPP-binding domain"/>
    <property type="match status" value="1"/>
</dbReference>
<reference evidence="10" key="1">
    <citation type="submission" date="2019-07" db="EMBL/GenBank/DDBJ databases">
        <title>Hyphodiscus hymeniophilus genome sequencing and assembly.</title>
        <authorList>
            <person name="Kramer G."/>
            <person name="Nodwell J."/>
        </authorList>
    </citation>
    <scope>NUCLEOTIDE SEQUENCE</scope>
    <source>
        <strain evidence="10">ATCC 34498</strain>
    </source>
</reference>
<comment type="caution">
    <text evidence="10">The sequence shown here is derived from an EMBL/GenBank/DDBJ whole genome shotgun (WGS) entry which is preliminary data.</text>
</comment>
<dbReference type="GO" id="GO:0009099">
    <property type="term" value="P:L-valine biosynthetic process"/>
    <property type="evidence" value="ECO:0007669"/>
    <property type="project" value="TreeGrafter"/>
</dbReference>
<accession>A0A9P7AVE9</accession>
<proteinExistence type="inferred from homology"/>
<dbReference type="Pfam" id="PF00205">
    <property type="entry name" value="TPP_enzyme_M"/>
    <property type="match status" value="1"/>
</dbReference>
<dbReference type="InterPro" id="IPR011766">
    <property type="entry name" value="TPP_enzyme_TPP-bd"/>
</dbReference>
<evidence type="ECO:0000256" key="1">
    <source>
        <dbReference type="ARBA" id="ARBA00001946"/>
    </source>
</evidence>
<evidence type="ECO:0000256" key="5">
    <source>
        <dbReference type="ARBA" id="ARBA00023052"/>
    </source>
</evidence>
<evidence type="ECO:0000256" key="6">
    <source>
        <dbReference type="RuleBase" id="RU362132"/>
    </source>
</evidence>
<dbReference type="AlphaFoldDB" id="A0A9P7AVE9"/>
<dbReference type="InterPro" id="IPR029061">
    <property type="entry name" value="THDP-binding"/>
</dbReference>
<evidence type="ECO:0000259" key="7">
    <source>
        <dbReference type="Pfam" id="PF00205"/>
    </source>
</evidence>
<dbReference type="Pfam" id="PF02776">
    <property type="entry name" value="TPP_enzyme_N"/>
    <property type="match status" value="1"/>
</dbReference>
<dbReference type="Pfam" id="PF02775">
    <property type="entry name" value="TPP_enzyme_C"/>
    <property type="match status" value="1"/>
</dbReference>
<dbReference type="Gene3D" id="3.40.50.970">
    <property type="match status" value="2"/>
</dbReference>
<comment type="cofactor">
    <cofactor evidence="1">
        <name>Mg(2+)</name>
        <dbReference type="ChEBI" id="CHEBI:18420"/>
    </cofactor>
</comment>
<keyword evidence="5 6" id="KW-0786">Thiamine pyrophosphate</keyword>
<evidence type="ECO:0000256" key="2">
    <source>
        <dbReference type="ARBA" id="ARBA00001964"/>
    </source>
</evidence>
<evidence type="ECO:0000259" key="9">
    <source>
        <dbReference type="Pfam" id="PF02776"/>
    </source>
</evidence>
<keyword evidence="4" id="KW-0479">Metal-binding</keyword>
<evidence type="ECO:0000313" key="10">
    <source>
        <dbReference type="EMBL" id="KAG0647517.1"/>
    </source>
</evidence>
<organism evidence="10 11">
    <name type="scientific">Hyphodiscus hymeniophilus</name>
    <dbReference type="NCBI Taxonomy" id="353542"/>
    <lineage>
        <taxon>Eukaryota</taxon>
        <taxon>Fungi</taxon>
        <taxon>Dikarya</taxon>
        <taxon>Ascomycota</taxon>
        <taxon>Pezizomycotina</taxon>
        <taxon>Leotiomycetes</taxon>
        <taxon>Helotiales</taxon>
        <taxon>Hyphodiscaceae</taxon>
        <taxon>Hyphodiscus</taxon>
    </lineage>
</organism>
<name>A0A9P7AVE9_9HELO</name>
<dbReference type="GO" id="GO:0003984">
    <property type="term" value="F:acetolactate synthase activity"/>
    <property type="evidence" value="ECO:0007669"/>
    <property type="project" value="TreeGrafter"/>
</dbReference>
<protein>
    <submittedName>
        <fullName evidence="10">Benzoin aldolase</fullName>
    </submittedName>
</protein>
<dbReference type="PANTHER" id="PTHR18968:SF166">
    <property type="entry name" value="2-HYDROXYACYL-COA LYASE 2"/>
    <property type="match status" value="1"/>
</dbReference>
<dbReference type="InterPro" id="IPR000399">
    <property type="entry name" value="TPP-bd_CS"/>
</dbReference>
<dbReference type="InterPro" id="IPR029035">
    <property type="entry name" value="DHS-like_NAD/FAD-binding_dom"/>
</dbReference>
<dbReference type="GO" id="GO:0000287">
    <property type="term" value="F:magnesium ion binding"/>
    <property type="evidence" value="ECO:0007669"/>
    <property type="project" value="InterPro"/>
</dbReference>
<gene>
    <name evidence="10" type="ORF">D0Z07_6506</name>
</gene>
<feature type="domain" description="Thiamine pyrophosphate enzyme central" evidence="7">
    <location>
        <begin position="205"/>
        <end position="341"/>
    </location>
</feature>
<dbReference type="GO" id="GO:0009097">
    <property type="term" value="P:isoleucine biosynthetic process"/>
    <property type="evidence" value="ECO:0007669"/>
    <property type="project" value="TreeGrafter"/>
</dbReference>
<dbReference type="Proteomes" id="UP000785200">
    <property type="component" value="Unassembled WGS sequence"/>
</dbReference>
<dbReference type="SUPFAM" id="SSF52518">
    <property type="entry name" value="Thiamin diphosphate-binding fold (THDP-binding)"/>
    <property type="match status" value="2"/>
</dbReference>
<feature type="domain" description="Thiamine pyrophosphate enzyme TPP-binding" evidence="8">
    <location>
        <begin position="407"/>
        <end position="558"/>
    </location>
</feature>
<comment type="cofactor">
    <cofactor evidence="2">
        <name>thiamine diphosphate</name>
        <dbReference type="ChEBI" id="CHEBI:58937"/>
    </cofactor>
</comment>
<dbReference type="InterPro" id="IPR012000">
    <property type="entry name" value="Thiamin_PyroP_enz_cen_dom"/>
</dbReference>
<sequence length="598" mass="63734">MVELKLIQPKNRELNGGDLLAQCLVQLGVEVAFGIHGGHLDAFFMGCSDNGIRLVDARHETVAVQAAEGYSKIKGAIGVAFVTANSGFVNGLPGLASALADRSSILVITSSPPMADAETNTIQGYIDQIAVARTLTKYAQRVPQPEEIPRFVAAAYRTAISGAPGPVLLDIPCDVLWRPVYQSRIAWGSITSPLPVPPGPSSKAITEAVRLWRAACKPVVIVGSGGRTPEAAIQLAKLVKATNTPLFHGAKYRQWNIVDSAYEGGSSKNLGGMAAAGAGRPDFVLLLACRPGMYLGGRAGVIIPKEDCKLVHVDTDGTEIGRILPVDLGIVADLTETLIALNNEVAKSPVEGPKSWLNSAVGLQMSSEERSDAAKEPEEIYPGRMNPYHAVKRVFSALEPGAIVCFDGGESALWGSDTVGFARPHITLGALGYLVLLGNGFGYSLGAAIADPSRQIVNIQGDGSAGFHISSLDTYARFKLNILTVVVNNYVWAMSIHGQELFYGEDEPVRNISRLSPDAQYDVVARGFGVAAAKVERIEKVAAAVNELAQKKGPGLINLIVAETPIHPVTRIYMNANPDPNQINIPYYAPIPRPFYKE</sequence>
<evidence type="ECO:0000313" key="11">
    <source>
        <dbReference type="Proteomes" id="UP000785200"/>
    </source>
</evidence>
<dbReference type="EMBL" id="VNKQ01000012">
    <property type="protein sequence ID" value="KAG0647517.1"/>
    <property type="molecule type" value="Genomic_DNA"/>
</dbReference>
<comment type="similarity">
    <text evidence="3 6">Belongs to the TPP enzyme family.</text>
</comment>
<dbReference type="GO" id="GO:0050660">
    <property type="term" value="F:flavin adenine dinucleotide binding"/>
    <property type="evidence" value="ECO:0007669"/>
    <property type="project" value="TreeGrafter"/>
</dbReference>